<dbReference type="Pfam" id="PF04296">
    <property type="entry name" value="YlxR"/>
    <property type="match status" value="1"/>
</dbReference>
<evidence type="ECO:0000313" key="2">
    <source>
        <dbReference type="Proteomes" id="UP000076947"/>
    </source>
</evidence>
<accession>A0A110A8I7</accession>
<evidence type="ECO:0000313" key="1">
    <source>
        <dbReference type="EMBL" id="OAH25088.1"/>
    </source>
</evidence>
<dbReference type="InterPro" id="IPR035931">
    <property type="entry name" value="YlxR-like_sf"/>
</dbReference>
<dbReference type="EMBL" id="LSTQ01000026">
    <property type="protein sequence ID" value="OAH25088.1"/>
    <property type="molecule type" value="Genomic_DNA"/>
</dbReference>
<keyword evidence="2" id="KW-1185">Reference proteome</keyword>
<name>A0A110A8I7_9CORY</name>
<sequence length="92" mass="10476">MSRLRMCIATRQRLPDTQLLRVVADTQGCIIPDPGRRLPGRGAWITPDLAAYELAEKRRAFARALRLSAPVDTGQVREYISKTFEIVRKTEH</sequence>
<dbReference type="KEGG" id="csta:CSTAT_05475"/>
<dbReference type="InterPro" id="IPR007393">
    <property type="entry name" value="YlxR_dom"/>
</dbReference>
<keyword evidence="1" id="KW-0238">DNA-binding</keyword>
<dbReference type="PANTHER" id="PTHR34215">
    <property type="entry name" value="BLL0784 PROTEIN"/>
    <property type="match status" value="1"/>
</dbReference>
<dbReference type="InterPro" id="IPR037465">
    <property type="entry name" value="YlxR"/>
</dbReference>
<protein>
    <submittedName>
        <fullName evidence="1">DNA-binding protein</fullName>
    </submittedName>
</protein>
<organism evidence="1 2">
    <name type="scientific">Corynebacterium stationis</name>
    <dbReference type="NCBI Taxonomy" id="1705"/>
    <lineage>
        <taxon>Bacteria</taxon>
        <taxon>Bacillati</taxon>
        <taxon>Actinomycetota</taxon>
        <taxon>Actinomycetes</taxon>
        <taxon>Mycobacteriales</taxon>
        <taxon>Corynebacteriaceae</taxon>
        <taxon>Corynebacterium</taxon>
    </lineage>
</organism>
<dbReference type="PANTHER" id="PTHR34215:SF1">
    <property type="entry name" value="YLXR DOMAIN-CONTAINING PROTEIN"/>
    <property type="match status" value="1"/>
</dbReference>
<dbReference type="AlphaFoldDB" id="A0A110A8I7"/>
<proteinExistence type="predicted"/>
<reference evidence="2" key="1">
    <citation type="submission" date="2016-02" db="EMBL/GenBank/DDBJ databases">
        <authorList>
            <person name="Kaur G."/>
            <person name="Nair G.R."/>
            <person name="Mayilraj S."/>
        </authorList>
    </citation>
    <scope>NUCLEOTIDE SEQUENCE [LARGE SCALE GENOMIC DNA]</scope>
    <source>
        <strain evidence="2">GA-15</strain>
    </source>
</reference>
<dbReference type="SUPFAM" id="SSF64376">
    <property type="entry name" value="YlxR-like"/>
    <property type="match status" value="1"/>
</dbReference>
<dbReference type="Gene3D" id="3.30.1230.10">
    <property type="entry name" value="YlxR-like"/>
    <property type="match status" value="1"/>
</dbReference>
<comment type="caution">
    <text evidence="1">The sequence shown here is derived from an EMBL/GenBank/DDBJ whole genome shotgun (WGS) entry which is preliminary data.</text>
</comment>
<dbReference type="STRING" id="1705.CA21670_04770"/>
<gene>
    <name evidence="1" type="ORF">AYJ05_07655</name>
</gene>
<dbReference type="Proteomes" id="UP000076947">
    <property type="component" value="Unassembled WGS sequence"/>
</dbReference>
<dbReference type="GO" id="GO:0003677">
    <property type="term" value="F:DNA binding"/>
    <property type="evidence" value="ECO:0007669"/>
    <property type="project" value="UniProtKB-KW"/>
</dbReference>